<reference evidence="1" key="1">
    <citation type="submission" date="2019-10" db="EMBL/GenBank/DDBJ databases">
        <title>Conservation and host-specific expression of non-tandemly repeated heterogenous ribosome RNA gene in arbuscular mycorrhizal fungi.</title>
        <authorList>
            <person name="Maeda T."/>
            <person name="Kobayashi Y."/>
            <person name="Nakagawa T."/>
            <person name="Ezawa T."/>
            <person name="Yamaguchi K."/>
            <person name="Bino T."/>
            <person name="Nishimoto Y."/>
            <person name="Shigenobu S."/>
            <person name="Kawaguchi M."/>
        </authorList>
    </citation>
    <scope>NUCLEOTIDE SEQUENCE</scope>
    <source>
        <strain evidence="1">HR1</strain>
    </source>
</reference>
<comment type="caution">
    <text evidence="1">The sequence shown here is derived from an EMBL/GenBank/DDBJ whole genome shotgun (WGS) entry which is preliminary data.</text>
</comment>
<name>A0A8H3M361_9GLOM</name>
<proteinExistence type="predicted"/>
<dbReference type="AlphaFoldDB" id="A0A8H3M361"/>
<evidence type="ECO:0000313" key="2">
    <source>
        <dbReference type="Proteomes" id="UP000615446"/>
    </source>
</evidence>
<dbReference type="EMBL" id="BLAL01000244">
    <property type="protein sequence ID" value="GES95834.1"/>
    <property type="molecule type" value="Genomic_DNA"/>
</dbReference>
<protein>
    <submittedName>
        <fullName evidence="1">Uncharacterized protein</fullName>
    </submittedName>
</protein>
<organism evidence="1 2">
    <name type="scientific">Rhizophagus clarus</name>
    <dbReference type="NCBI Taxonomy" id="94130"/>
    <lineage>
        <taxon>Eukaryota</taxon>
        <taxon>Fungi</taxon>
        <taxon>Fungi incertae sedis</taxon>
        <taxon>Mucoromycota</taxon>
        <taxon>Glomeromycotina</taxon>
        <taxon>Glomeromycetes</taxon>
        <taxon>Glomerales</taxon>
        <taxon>Glomeraceae</taxon>
        <taxon>Rhizophagus</taxon>
    </lineage>
</organism>
<dbReference type="Proteomes" id="UP000615446">
    <property type="component" value="Unassembled WGS sequence"/>
</dbReference>
<accession>A0A8H3M361</accession>
<evidence type="ECO:0000313" key="1">
    <source>
        <dbReference type="EMBL" id="GES95834.1"/>
    </source>
</evidence>
<sequence length="144" mass="16947">MLRIDRSSEFLYCEYVQEREKLNYPKYREKDNTIYTTICREWCKAKVIKKQLKLQKSRNIVNATIWEEHRENMIKAVVESKINEILIRCSKGCYKCSSKSLLHTVGNQNDHDINEKGDEFNADLAIVGGKSVDWITSEINIREN</sequence>
<gene>
    <name evidence="1" type="ORF">RCL2_002249800</name>
</gene>